<evidence type="ECO:0000313" key="6">
    <source>
        <dbReference type="Proteomes" id="UP001596087"/>
    </source>
</evidence>
<organism evidence="5 6">
    <name type="scientific">Nocardioides taihuensis</name>
    <dbReference type="NCBI Taxonomy" id="1835606"/>
    <lineage>
        <taxon>Bacteria</taxon>
        <taxon>Bacillati</taxon>
        <taxon>Actinomycetota</taxon>
        <taxon>Actinomycetes</taxon>
        <taxon>Propionibacteriales</taxon>
        <taxon>Nocardioidaceae</taxon>
        <taxon>Nocardioides</taxon>
    </lineage>
</organism>
<dbReference type="InterPro" id="IPR006127">
    <property type="entry name" value="ZnuA-like"/>
</dbReference>
<dbReference type="RefSeq" id="WP_378591774.1">
    <property type="nucleotide sequence ID" value="NZ_JBHSKD010000021.1"/>
</dbReference>
<protein>
    <submittedName>
        <fullName evidence="5">Metal ABC transporter substrate-binding protein</fullName>
    </submittedName>
</protein>
<dbReference type="PANTHER" id="PTHR42953">
    <property type="entry name" value="HIGH-AFFINITY ZINC UPTAKE SYSTEM PROTEIN ZNUA-RELATED"/>
    <property type="match status" value="1"/>
</dbReference>
<evidence type="ECO:0000256" key="4">
    <source>
        <dbReference type="SAM" id="SignalP"/>
    </source>
</evidence>
<keyword evidence="6" id="KW-1185">Reference proteome</keyword>
<feature type="signal peptide" evidence="4">
    <location>
        <begin position="1"/>
        <end position="19"/>
    </location>
</feature>
<dbReference type="InterPro" id="IPR050492">
    <property type="entry name" value="Bact_metal-bind_prot9"/>
</dbReference>
<comment type="caution">
    <text evidence="5">The sequence shown here is derived from an EMBL/GenBank/DDBJ whole genome shotgun (WGS) entry which is preliminary data.</text>
</comment>
<dbReference type="Gene3D" id="3.40.50.1980">
    <property type="entry name" value="Nitrogenase molybdenum iron protein domain"/>
    <property type="match status" value="2"/>
</dbReference>
<evidence type="ECO:0000256" key="2">
    <source>
        <dbReference type="ARBA" id="ARBA00022448"/>
    </source>
</evidence>
<reference evidence="6" key="1">
    <citation type="journal article" date="2019" name="Int. J. Syst. Evol. Microbiol.">
        <title>The Global Catalogue of Microorganisms (GCM) 10K type strain sequencing project: providing services to taxonomists for standard genome sequencing and annotation.</title>
        <authorList>
            <consortium name="The Broad Institute Genomics Platform"/>
            <consortium name="The Broad Institute Genome Sequencing Center for Infectious Disease"/>
            <person name="Wu L."/>
            <person name="Ma J."/>
        </authorList>
    </citation>
    <scope>NUCLEOTIDE SEQUENCE [LARGE SCALE GENOMIC DNA]</scope>
    <source>
        <strain evidence="6">DFY41</strain>
    </source>
</reference>
<name>A0ABW0BLF8_9ACTN</name>
<proteinExistence type="inferred from homology"/>
<dbReference type="Proteomes" id="UP001596087">
    <property type="component" value="Unassembled WGS sequence"/>
</dbReference>
<dbReference type="PROSITE" id="PS51257">
    <property type="entry name" value="PROKAR_LIPOPROTEIN"/>
    <property type="match status" value="1"/>
</dbReference>
<comment type="similarity">
    <text evidence="1">Belongs to the bacterial solute-binding protein 9 family.</text>
</comment>
<dbReference type="EMBL" id="JBHSKD010000021">
    <property type="protein sequence ID" value="MFC5178194.1"/>
    <property type="molecule type" value="Genomic_DNA"/>
</dbReference>
<sequence>MQLHVRALTLAATGALALAASGCAALSEEPDGVSVAAAFYPLAFVAEEVGGDRVDVSLLTQPGTEPHDLELTIRETAELAGADLVVYESGFQPAVDDGVEQNAAGEVLDAADVADLQPLQDGDGTDPHFWLDPLRMADLADAVADRLAEVDPAGADEYAANAAELRRELTRLDAAYERGLADCERDTVVVSHDAFGYLARYGLAFAPVAGLSPEAEPTAADLARLQDLVRDEGITTVFSERLASPRLTAALAQDVGVETAVLDPIEGRDEETADEDYLSLMRENLAALEEANGCA</sequence>
<evidence type="ECO:0000313" key="5">
    <source>
        <dbReference type="EMBL" id="MFC5178194.1"/>
    </source>
</evidence>
<dbReference type="PANTHER" id="PTHR42953:SF3">
    <property type="entry name" value="HIGH-AFFINITY ZINC UPTAKE SYSTEM PROTEIN ZNUA"/>
    <property type="match status" value="1"/>
</dbReference>
<accession>A0ABW0BLF8</accession>
<feature type="chain" id="PRO_5046910710" evidence="4">
    <location>
        <begin position="20"/>
        <end position="295"/>
    </location>
</feature>
<evidence type="ECO:0000256" key="3">
    <source>
        <dbReference type="ARBA" id="ARBA00022729"/>
    </source>
</evidence>
<keyword evidence="3 4" id="KW-0732">Signal</keyword>
<dbReference type="SUPFAM" id="SSF53807">
    <property type="entry name" value="Helical backbone' metal receptor"/>
    <property type="match status" value="1"/>
</dbReference>
<keyword evidence="2" id="KW-0813">Transport</keyword>
<gene>
    <name evidence="5" type="ORF">ACFPGP_16055</name>
</gene>
<dbReference type="Pfam" id="PF01297">
    <property type="entry name" value="ZnuA"/>
    <property type="match status" value="1"/>
</dbReference>
<evidence type="ECO:0000256" key="1">
    <source>
        <dbReference type="ARBA" id="ARBA00011028"/>
    </source>
</evidence>